<proteinExistence type="predicted"/>
<accession>A0ABS3H3V4</accession>
<feature type="transmembrane region" description="Helical" evidence="1">
    <location>
        <begin position="94"/>
        <end position="112"/>
    </location>
</feature>
<evidence type="ECO:0000256" key="1">
    <source>
        <dbReference type="SAM" id="Phobius"/>
    </source>
</evidence>
<feature type="transmembrane region" description="Helical" evidence="1">
    <location>
        <begin position="147"/>
        <end position="172"/>
    </location>
</feature>
<gene>
    <name evidence="2" type="ORF">JZO69_15810</name>
</gene>
<name>A0ABS3H3V4_9ENTE</name>
<comment type="caution">
    <text evidence="2">The sequence shown here is derived from an EMBL/GenBank/DDBJ whole genome shotgun (WGS) entry which is preliminary data.</text>
</comment>
<dbReference type="PANTHER" id="PTHR33802">
    <property type="entry name" value="SI:CH211-161H7.5-RELATED"/>
    <property type="match status" value="1"/>
</dbReference>
<feature type="transmembrane region" description="Helical" evidence="1">
    <location>
        <begin position="184"/>
        <end position="203"/>
    </location>
</feature>
<feature type="transmembrane region" description="Helical" evidence="1">
    <location>
        <begin position="12"/>
        <end position="32"/>
    </location>
</feature>
<dbReference type="PANTHER" id="PTHR33802:SF1">
    <property type="entry name" value="XK-RELATED PROTEIN"/>
    <property type="match status" value="1"/>
</dbReference>
<keyword evidence="3" id="KW-1185">Reference proteome</keyword>
<keyword evidence="1" id="KW-1133">Transmembrane helix</keyword>
<evidence type="ECO:0000313" key="2">
    <source>
        <dbReference type="EMBL" id="MBO0441833.1"/>
    </source>
</evidence>
<dbReference type="Proteomes" id="UP000664632">
    <property type="component" value="Unassembled WGS sequence"/>
</dbReference>
<feature type="transmembrane region" description="Helical" evidence="1">
    <location>
        <begin position="237"/>
        <end position="258"/>
    </location>
</feature>
<evidence type="ECO:0000313" key="3">
    <source>
        <dbReference type="Proteomes" id="UP000664632"/>
    </source>
</evidence>
<keyword evidence="1" id="KW-0472">Membrane</keyword>
<keyword evidence="1" id="KW-0812">Transmembrane</keyword>
<sequence length="268" mass="30487">MNKSESTIMKWSVTIIYIIMLCTNAAAVLLPLNGMTTQEVSDSYPNLFAPAGLTFAIWSVIYLLLAGFVIYQWRKPSSRSILSDQKLSGKLRTWFIISSILNSVWLVAWQYLHINLSVIIMLGLLAVLIYVNLLLEKAALSNPDYIFIRLPFSIYFGWITIATIANITAFLVDKQIGLFQNNQVLWTIIILIIGMLIISTTIIRNRDVAYGLATLWAYYGILLKHQAADGWNNEYPMIITTVIICLVIIAIVCVYEFYFQLKNKKKVL</sequence>
<dbReference type="RefSeq" id="WP_207113786.1">
    <property type="nucleotide sequence ID" value="NZ_JAFLWD010000050.1"/>
</dbReference>
<feature type="transmembrane region" description="Helical" evidence="1">
    <location>
        <begin position="118"/>
        <end position="135"/>
    </location>
</feature>
<dbReference type="EMBL" id="JAFLWD010000050">
    <property type="protein sequence ID" value="MBO0441833.1"/>
    <property type="molecule type" value="Genomic_DNA"/>
</dbReference>
<feature type="transmembrane region" description="Helical" evidence="1">
    <location>
        <begin position="208"/>
        <end position="225"/>
    </location>
</feature>
<protein>
    <submittedName>
        <fullName evidence="2">Tryptophan-rich sensory protein</fullName>
    </submittedName>
</protein>
<reference evidence="2 3" key="1">
    <citation type="submission" date="2021-03" db="EMBL/GenBank/DDBJ databases">
        <title>Enterococcal diversity collection.</title>
        <authorList>
            <person name="Gilmore M.S."/>
            <person name="Schwartzman J."/>
            <person name="Van Tyne D."/>
            <person name="Martin M."/>
            <person name="Earl A.M."/>
            <person name="Manson A.L."/>
            <person name="Straub T."/>
            <person name="Salamzade R."/>
            <person name="Saavedra J."/>
            <person name="Lebreton F."/>
            <person name="Prichula J."/>
            <person name="Schaufler K."/>
            <person name="Gaca A."/>
            <person name="Sgardioli B."/>
            <person name="Wagenaar J."/>
            <person name="Strong T."/>
        </authorList>
    </citation>
    <scope>NUCLEOTIDE SEQUENCE [LARGE SCALE GENOMIC DNA]</scope>
    <source>
        <strain evidence="2 3">DIV0869a</strain>
    </source>
</reference>
<feature type="transmembrane region" description="Helical" evidence="1">
    <location>
        <begin position="52"/>
        <end position="73"/>
    </location>
</feature>
<organism evidence="2 3">
    <name type="scientific">Candidatus Enterococcus ikei</name>
    <dbReference type="NCBI Taxonomy" id="2815326"/>
    <lineage>
        <taxon>Bacteria</taxon>
        <taxon>Bacillati</taxon>
        <taxon>Bacillota</taxon>
        <taxon>Bacilli</taxon>
        <taxon>Lactobacillales</taxon>
        <taxon>Enterococcaceae</taxon>
        <taxon>Enterococcus</taxon>
    </lineage>
</organism>